<keyword evidence="4" id="KW-1185">Reference proteome</keyword>
<evidence type="ECO:0000256" key="2">
    <source>
        <dbReference type="SAM" id="Phobius"/>
    </source>
</evidence>
<dbReference type="AlphaFoldDB" id="A0A8J3Y946"/>
<dbReference type="Pfam" id="PF10745">
    <property type="entry name" value="DUF2530"/>
    <property type="match status" value="1"/>
</dbReference>
<keyword evidence="2" id="KW-0472">Membrane</keyword>
<evidence type="ECO:0000256" key="1">
    <source>
        <dbReference type="SAM" id="MobiDB-lite"/>
    </source>
</evidence>
<evidence type="ECO:0008006" key="5">
    <source>
        <dbReference type="Google" id="ProtNLM"/>
    </source>
</evidence>
<accession>A0A8J3Y946</accession>
<feature type="transmembrane region" description="Helical" evidence="2">
    <location>
        <begin position="64"/>
        <end position="84"/>
    </location>
</feature>
<feature type="region of interest" description="Disordered" evidence="1">
    <location>
        <begin position="1"/>
        <end position="28"/>
    </location>
</feature>
<evidence type="ECO:0000313" key="3">
    <source>
        <dbReference type="EMBL" id="GIJ03785.1"/>
    </source>
</evidence>
<organism evidence="3 4">
    <name type="scientific">Spirilliplanes yamanashiensis</name>
    <dbReference type="NCBI Taxonomy" id="42233"/>
    <lineage>
        <taxon>Bacteria</taxon>
        <taxon>Bacillati</taxon>
        <taxon>Actinomycetota</taxon>
        <taxon>Actinomycetes</taxon>
        <taxon>Micromonosporales</taxon>
        <taxon>Micromonosporaceae</taxon>
        <taxon>Spirilliplanes</taxon>
    </lineage>
</organism>
<protein>
    <recommendedName>
        <fullName evidence="5">DUF2530 domain-containing protein</fullName>
    </recommendedName>
</protein>
<name>A0A8J3Y946_9ACTN</name>
<feature type="transmembrane region" description="Helical" evidence="2">
    <location>
        <begin position="32"/>
        <end position="52"/>
    </location>
</feature>
<dbReference type="Proteomes" id="UP000652013">
    <property type="component" value="Unassembled WGS sequence"/>
</dbReference>
<proteinExistence type="predicted"/>
<comment type="caution">
    <text evidence="3">The sequence shown here is derived from an EMBL/GenBank/DDBJ whole genome shotgun (WGS) entry which is preliminary data.</text>
</comment>
<evidence type="ECO:0000313" key="4">
    <source>
        <dbReference type="Proteomes" id="UP000652013"/>
    </source>
</evidence>
<dbReference type="InterPro" id="IPR019681">
    <property type="entry name" value="DUF2530"/>
</dbReference>
<keyword evidence="2" id="KW-0812">Transmembrane</keyword>
<dbReference type="EMBL" id="BOOY01000025">
    <property type="protein sequence ID" value="GIJ03785.1"/>
    <property type="molecule type" value="Genomic_DNA"/>
</dbReference>
<keyword evidence="2" id="KW-1133">Transmembrane helix</keyword>
<reference evidence="3" key="1">
    <citation type="submission" date="2021-01" db="EMBL/GenBank/DDBJ databases">
        <title>Whole genome shotgun sequence of Spirilliplanes yamanashiensis NBRC 15828.</title>
        <authorList>
            <person name="Komaki H."/>
            <person name="Tamura T."/>
        </authorList>
    </citation>
    <scope>NUCLEOTIDE SEQUENCE</scope>
    <source>
        <strain evidence="3">NBRC 15828</strain>
    </source>
</reference>
<gene>
    <name evidence="3" type="ORF">Sya03_31370</name>
</gene>
<sequence>MPEPEEPALSGEVLRAGEQPDRRPRPIDPPMVPFALGGMLGFAIAGLVLLLNRDTLAANGHENWLWICLAGFLLGFPGLATMIVHDRNRRRRREG</sequence>